<evidence type="ECO:0000256" key="1">
    <source>
        <dbReference type="SAM" id="MobiDB-lite"/>
    </source>
</evidence>
<organism evidence="2 3">
    <name type="scientific">Porphyridium purpureum</name>
    <name type="common">Red alga</name>
    <name type="synonym">Porphyridium cruentum</name>
    <dbReference type="NCBI Taxonomy" id="35688"/>
    <lineage>
        <taxon>Eukaryota</taxon>
        <taxon>Rhodophyta</taxon>
        <taxon>Bangiophyceae</taxon>
        <taxon>Porphyridiales</taxon>
        <taxon>Porphyridiaceae</taxon>
        <taxon>Porphyridium</taxon>
    </lineage>
</organism>
<reference evidence="3" key="1">
    <citation type="journal article" date="2019" name="Nat. Commun.">
        <title>Expansion of phycobilisome linker gene families in mesophilic red algae.</title>
        <authorList>
            <person name="Lee J."/>
            <person name="Kim D."/>
            <person name="Bhattacharya D."/>
            <person name="Yoon H.S."/>
        </authorList>
    </citation>
    <scope>NUCLEOTIDE SEQUENCE [LARGE SCALE GENOMIC DNA]</scope>
    <source>
        <strain evidence="3">CCMP 1328</strain>
    </source>
</reference>
<dbReference type="PANTHER" id="PTHR15396">
    <property type="entry name" value="RIBONUCLEASE P PROTEIN SUBUNIT P40"/>
    <property type="match status" value="1"/>
</dbReference>
<dbReference type="GO" id="GO:0004526">
    <property type="term" value="F:ribonuclease P activity"/>
    <property type="evidence" value="ECO:0007669"/>
    <property type="project" value="TreeGrafter"/>
</dbReference>
<dbReference type="GO" id="GO:0000171">
    <property type="term" value="F:ribonuclease MRP activity"/>
    <property type="evidence" value="ECO:0007669"/>
    <property type="project" value="TreeGrafter"/>
</dbReference>
<gene>
    <name evidence="2" type="ORF">FVE85_0307</name>
</gene>
<keyword evidence="3" id="KW-1185">Reference proteome</keyword>
<dbReference type="Proteomes" id="UP000324585">
    <property type="component" value="Unassembled WGS sequence"/>
</dbReference>
<protein>
    <submittedName>
        <fullName evidence="2">Uncharacterized protein</fullName>
    </submittedName>
</protein>
<comment type="caution">
    <text evidence="2">The sequence shown here is derived from an EMBL/GenBank/DDBJ whole genome shotgun (WGS) entry which is preliminary data.</text>
</comment>
<dbReference type="EMBL" id="VRMN01000002">
    <property type="protein sequence ID" value="KAA8496578.1"/>
    <property type="molecule type" value="Genomic_DNA"/>
</dbReference>
<sequence>MMDDVVKVERICAASSDELAARIQKRVFPHWSSLERAELLVSVPSQSTVLHMLVSEVDRETKKNVAEAILEHAEEEERHQRLDPIQEQEFLNAQSYTYVRLPLRALLNEEFLRKQGVLSHPTGKGEKEEAGFQSSLKRDAEEHDRRQDQGLTEKRLGHDLRNPSTFEMIGLNCSIDRHNAFMITKQRQLHMSLTEDTYRELGVEACVARPHPKRMKAFEPESRYVACVNLNSKRFGKKHPGYERLHWALAKEREAAELVDVLMCSGNGPIDLESVEYACAEQRLLQRTNKSFTNVLQFNVPGFLECTLSPRTAEQGATACEDFFTYLGLVLGDVTFLNSNVTNGLFNSDLANEDQGSADVSVLSWEGLISERHLVHMLMVARRCVSRICASDGLNNAFAAIIATPLLHAPLAHLPSSPEHEFATRPCDRGGAFVLHGQDPLSVLVLDGDGTQAIHLQIAGRNK</sequence>
<proteinExistence type="predicted"/>
<dbReference type="GO" id="GO:0000447">
    <property type="term" value="P:endonucleolytic cleavage in ITS1 to separate SSU-rRNA from 5.8S rRNA and LSU-rRNA from tricistronic rRNA transcript (SSU-rRNA, 5.8S rRNA, LSU-rRNA)"/>
    <property type="evidence" value="ECO:0007669"/>
    <property type="project" value="TreeGrafter"/>
</dbReference>
<evidence type="ECO:0000313" key="3">
    <source>
        <dbReference type="Proteomes" id="UP000324585"/>
    </source>
</evidence>
<dbReference type="GO" id="GO:0030681">
    <property type="term" value="C:multimeric ribonuclease P complex"/>
    <property type="evidence" value="ECO:0007669"/>
    <property type="project" value="TreeGrafter"/>
</dbReference>
<evidence type="ECO:0000313" key="2">
    <source>
        <dbReference type="EMBL" id="KAA8496578.1"/>
    </source>
</evidence>
<dbReference type="InterPro" id="IPR013893">
    <property type="entry name" value="RNase_P_Rpp40"/>
</dbReference>
<name>A0A5J4YZQ6_PORPP</name>
<accession>A0A5J4YZQ6</accession>
<dbReference type="Pfam" id="PF08584">
    <property type="entry name" value="Ribonuc_P_40"/>
    <property type="match status" value="1"/>
</dbReference>
<dbReference type="OrthoDB" id="63112at2759"/>
<feature type="compositionally biased region" description="Basic and acidic residues" evidence="1">
    <location>
        <begin position="123"/>
        <end position="159"/>
    </location>
</feature>
<dbReference type="PANTHER" id="PTHR15396:SF1">
    <property type="entry name" value="RIBONUCLEASE P PROTEIN SUBUNIT P40"/>
    <property type="match status" value="1"/>
</dbReference>
<dbReference type="GO" id="GO:0000172">
    <property type="term" value="C:ribonuclease MRP complex"/>
    <property type="evidence" value="ECO:0007669"/>
    <property type="project" value="TreeGrafter"/>
</dbReference>
<feature type="region of interest" description="Disordered" evidence="1">
    <location>
        <begin position="118"/>
        <end position="159"/>
    </location>
</feature>
<dbReference type="GO" id="GO:0001682">
    <property type="term" value="P:tRNA 5'-leader removal"/>
    <property type="evidence" value="ECO:0007669"/>
    <property type="project" value="InterPro"/>
</dbReference>
<dbReference type="AlphaFoldDB" id="A0A5J4YZQ6"/>